<proteinExistence type="inferred from homology"/>
<evidence type="ECO:0000256" key="5">
    <source>
        <dbReference type="ARBA" id="ARBA00023033"/>
    </source>
</evidence>
<dbReference type="InterPro" id="IPR036188">
    <property type="entry name" value="FAD/NAD-bd_sf"/>
</dbReference>
<dbReference type="AlphaFoldDB" id="A0AA40EUC2"/>
<dbReference type="Proteomes" id="UP001172155">
    <property type="component" value="Unassembled WGS sequence"/>
</dbReference>
<dbReference type="GO" id="GO:0071949">
    <property type="term" value="F:FAD binding"/>
    <property type="evidence" value="ECO:0007669"/>
    <property type="project" value="InterPro"/>
</dbReference>
<protein>
    <recommendedName>
        <fullName evidence="6">FAD-binding domain-containing protein</fullName>
    </recommendedName>
</protein>
<reference evidence="7" key="1">
    <citation type="submission" date="2023-06" db="EMBL/GenBank/DDBJ databases">
        <title>Genome-scale phylogeny and comparative genomics of the fungal order Sordariales.</title>
        <authorList>
            <consortium name="Lawrence Berkeley National Laboratory"/>
            <person name="Hensen N."/>
            <person name="Bonometti L."/>
            <person name="Westerberg I."/>
            <person name="Brannstrom I.O."/>
            <person name="Guillou S."/>
            <person name="Cros-Aarteil S."/>
            <person name="Calhoun S."/>
            <person name="Haridas S."/>
            <person name="Kuo A."/>
            <person name="Mondo S."/>
            <person name="Pangilinan J."/>
            <person name="Riley R."/>
            <person name="LaButti K."/>
            <person name="Andreopoulos B."/>
            <person name="Lipzen A."/>
            <person name="Chen C."/>
            <person name="Yanf M."/>
            <person name="Daum C."/>
            <person name="Ng V."/>
            <person name="Clum A."/>
            <person name="Steindorff A."/>
            <person name="Ohm R."/>
            <person name="Martin F."/>
            <person name="Silar P."/>
            <person name="Natvig D."/>
            <person name="Lalanne C."/>
            <person name="Gautier V."/>
            <person name="Ament-velasquez S.L."/>
            <person name="Kruys A."/>
            <person name="Hutchinson M.I."/>
            <person name="Powell A.J."/>
            <person name="Barry K."/>
            <person name="Miller A.N."/>
            <person name="Grigoriev I.V."/>
            <person name="Debuchy R."/>
            <person name="Gladieux P."/>
            <person name="Thoren M.H."/>
            <person name="Johannesson H."/>
        </authorList>
    </citation>
    <scope>NUCLEOTIDE SEQUENCE</scope>
    <source>
        <strain evidence="7">SMH3187-1</strain>
    </source>
</reference>
<dbReference type="Gene3D" id="3.50.50.60">
    <property type="entry name" value="FAD/NAD(P)-binding domain"/>
    <property type="match status" value="1"/>
</dbReference>
<evidence type="ECO:0000313" key="8">
    <source>
        <dbReference type="Proteomes" id="UP001172155"/>
    </source>
</evidence>
<dbReference type="GO" id="GO:0004497">
    <property type="term" value="F:monooxygenase activity"/>
    <property type="evidence" value="ECO:0007669"/>
    <property type="project" value="UniProtKB-KW"/>
</dbReference>
<evidence type="ECO:0000256" key="4">
    <source>
        <dbReference type="ARBA" id="ARBA00023002"/>
    </source>
</evidence>
<evidence type="ECO:0000256" key="3">
    <source>
        <dbReference type="ARBA" id="ARBA00022827"/>
    </source>
</evidence>
<keyword evidence="8" id="KW-1185">Reference proteome</keyword>
<keyword evidence="4" id="KW-0560">Oxidoreductase</keyword>
<keyword evidence="5" id="KW-0503">Monooxygenase</keyword>
<feature type="domain" description="FAD-binding" evidence="6">
    <location>
        <begin position="83"/>
        <end position="300"/>
    </location>
</feature>
<dbReference type="Pfam" id="PF01494">
    <property type="entry name" value="FAD_binding_3"/>
    <property type="match status" value="1"/>
</dbReference>
<comment type="caution">
    <text evidence="7">The sequence shown here is derived from an EMBL/GenBank/DDBJ whole genome shotgun (WGS) entry which is preliminary data.</text>
</comment>
<dbReference type="InterPro" id="IPR002938">
    <property type="entry name" value="FAD-bd"/>
</dbReference>
<dbReference type="PRINTS" id="PR00420">
    <property type="entry name" value="RNGMNOXGNASE"/>
</dbReference>
<keyword evidence="2" id="KW-0285">Flavoprotein</keyword>
<organism evidence="7 8">
    <name type="scientific">Schizothecium vesticola</name>
    <dbReference type="NCBI Taxonomy" id="314040"/>
    <lineage>
        <taxon>Eukaryota</taxon>
        <taxon>Fungi</taxon>
        <taxon>Dikarya</taxon>
        <taxon>Ascomycota</taxon>
        <taxon>Pezizomycotina</taxon>
        <taxon>Sordariomycetes</taxon>
        <taxon>Sordariomycetidae</taxon>
        <taxon>Sordariales</taxon>
        <taxon>Schizotheciaceae</taxon>
        <taxon>Schizothecium</taxon>
    </lineage>
</organism>
<accession>A0AA40EUC2</accession>
<evidence type="ECO:0000256" key="2">
    <source>
        <dbReference type="ARBA" id="ARBA00022630"/>
    </source>
</evidence>
<sequence length="383" mass="42789">MYFMSYRTLEELEGGTFDHGENEEKYGSGLYYAHREDLHLGLRRLAWGEGMGDGETGRVRLERGKRVVGYDAQTPLITLSDGSVVTANLVIAADGVHSLAVEHVLGHPHPAEVPTGTKANLCYRFLIPKADVDDDSETRFFHESPQSMGCRVWVDLPGKKRLISYPCRDNEILNFIVILRDEKVTTTREDWLASVDKSEVLEKLSNFHPGLLAVINKATEVKRWPLLYRPPIPTWHRGRLVLAGDAAHPMLPHHAQGGAQGIEDGLALGLALHGVTDPSQIQDRVILYEKIRRNRASAITVMSNFGFDEEAPEELLEYLEGQQTPKNVTDMLNFAYIPDVLKRTVQTLTEFDPNWTLPEGYFVEEPKTASISLPSPSGTTFSG</sequence>
<evidence type="ECO:0000313" key="7">
    <source>
        <dbReference type="EMBL" id="KAK0745728.1"/>
    </source>
</evidence>
<dbReference type="PANTHER" id="PTHR13789">
    <property type="entry name" value="MONOOXYGENASE"/>
    <property type="match status" value="1"/>
</dbReference>
<dbReference type="EMBL" id="JAUKUD010000004">
    <property type="protein sequence ID" value="KAK0745728.1"/>
    <property type="molecule type" value="Genomic_DNA"/>
</dbReference>
<dbReference type="SUPFAM" id="SSF51905">
    <property type="entry name" value="FAD/NAD(P)-binding domain"/>
    <property type="match status" value="1"/>
</dbReference>
<comment type="similarity">
    <text evidence="1">Belongs to the paxM FAD-dependent monooxygenase family.</text>
</comment>
<name>A0AA40EUC2_9PEZI</name>
<dbReference type="PANTHER" id="PTHR13789:SF215">
    <property type="entry name" value="FAD-BINDING DOMAIN-CONTAINING PROTEIN-RELATED"/>
    <property type="match status" value="1"/>
</dbReference>
<dbReference type="SUPFAM" id="SSF54373">
    <property type="entry name" value="FAD-linked reductases, C-terminal domain"/>
    <property type="match status" value="1"/>
</dbReference>
<dbReference type="InterPro" id="IPR050493">
    <property type="entry name" value="FAD-dep_Monooxygenase_BioMet"/>
</dbReference>
<gene>
    <name evidence="7" type="ORF">B0T18DRAFT_488460</name>
</gene>
<keyword evidence="3" id="KW-0274">FAD</keyword>
<evidence type="ECO:0000259" key="6">
    <source>
        <dbReference type="Pfam" id="PF01494"/>
    </source>
</evidence>
<evidence type="ECO:0000256" key="1">
    <source>
        <dbReference type="ARBA" id="ARBA00007992"/>
    </source>
</evidence>